<dbReference type="RefSeq" id="WP_228425504.1">
    <property type="nucleotide sequence ID" value="NZ_JAJFNJ020000005.1"/>
</dbReference>
<proteinExistence type="predicted"/>
<accession>A0AAJ3CG26</accession>
<dbReference type="EMBL" id="JAJFNJ020000005">
    <property type="protein sequence ID" value="MEC3890401.1"/>
    <property type="molecule type" value="Genomic_DNA"/>
</dbReference>
<reference evidence="1" key="1">
    <citation type="submission" date="2021-10" db="EMBL/GenBank/DDBJ databases">
        <authorList>
            <person name="Hussein R."/>
            <person name="Harrison J."/>
            <person name="Studholme D.J."/>
            <person name="Vicente J."/>
            <person name="Grant M."/>
        </authorList>
    </citation>
    <scope>NUCLEOTIDE SEQUENCE</scope>
    <source>
        <strain evidence="1">NCPPB 2970</strain>
    </source>
</reference>
<comment type="caution">
    <text evidence="1">The sequence shown here is derived from an EMBL/GenBank/DDBJ whole genome shotgun (WGS) entry which is preliminary data.</text>
</comment>
<reference evidence="1" key="2">
    <citation type="submission" date="2024-01" db="EMBL/GenBank/DDBJ databases">
        <title>Long-read genome sequencing of X. campestris pv. papavericola.</title>
        <authorList>
            <person name="Hussain R.M.F."/>
            <person name="Greer S."/>
            <person name="Harrison J."/>
            <person name="Grant M."/>
            <person name="Vicente J."/>
            <person name="Studholme D.J."/>
        </authorList>
    </citation>
    <scope>NUCLEOTIDE SEQUENCE</scope>
    <source>
        <strain evidence="1">NCPPB 2970</strain>
    </source>
</reference>
<sequence>MPARPVQGALLHVAAPQLFTHGGDYAVTGIVVREGPIGTDTSATELRVRLQLLPPGFTEGVSDCALALPRLTEPALLAASMLTTFPRLQATVAQAQVRRSARFSPWYGRRWIEVPPHLYPDAEASACVYEQDRVMDARLATVHAACQTAAAHIQTCATIAARLAAARDDLQRCLSE</sequence>
<gene>
    <name evidence="1" type="ORF">LLE72_022290</name>
</gene>
<evidence type="ECO:0000313" key="2">
    <source>
        <dbReference type="Proteomes" id="UP001297361"/>
    </source>
</evidence>
<dbReference type="AlphaFoldDB" id="A0AAJ3CG26"/>
<protein>
    <submittedName>
        <fullName evidence="1">Uncharacterized protein</fullName>
    </submittedName>
</protein>
<name>A0AAJ3CG26_XANCA</name>
<organism evidence="1 2">
    <name type="scientific">Xanthomonas campestris pv. papavericola</name>
    <dbReference type="NCBI Taxonomy" id="487881"/>
    <lineage>
        <taxon>Bacteria</taxon>
        <taxon>Pseudomonadati</taxon>
        <taxon>Pseudomonadota</taxon>
        <taxon>Gammaproteobacteria</taxon>
        <taxon>Lysobacterales</taxon>
        <taxon>Lysobacteraceae</taxon>
        <taxon>Xanthomonas</taxon>
    </lineage>
</organism>
<evidence type="ECO:0000313" key="1">
    <source>
        <dbReference type="EMBL" id="MEC3890401.1"/>
    </source>
</evidence>
<dbReference type="Proteomes" id="UP001297361">
    <property type="component" value="Unassembled WGS sequence"/>
</dbReference>